<dbReference type="EMBL" id="CP033238">
    <property type="protein sequence ID" value="AZF76796.1"/>
    <property type="molecule type" value="Genomic_DNA"/>
</dbReference>
<dbReference type="EMBL" id="CP033237">
    <property type="protein sequence ID" value="AZF74173.1"/>
    <property type="molecule type" value="Genomic_DNA"/>
</dbReference>
<dbReference type="Proteomes" id="UP000269431">
    <property type="component" value="Chromosome"/>
</dbReference>
<dbReference type="EMBL" id="CP011056">
    <property type="protein sequence ID" value="AYN75775.1"/>
    <property type="molecule type" value="Genomic_DNA"/>
</dbReference>
<organism evidence="5 15">
    <name type="scientific">Saccharolobus solfataricus</name>
    <name type="common">Sulfolobus solfataricus</name>
    <dbReference type="NCBI Taxonomy" id="2287"/>
    <lineage>
        <taxon>Archaea</taxon>
        <taxon>Thermoproteota</taxon>
        <taxon>Thermoprotei</taxon>
        <taxon>Sulfolobales</taxon>
        <taxon>Sulfolobaceae</taxon>
        <taxon>Saccharolobus</taxon>
    </lineage>
</organism>
<dbReference type="PANTHER" id="PTHR33252:SF2">
    <property type="entry name" value="TRANSPOSASE IS4-LIKE DOMAIN-CONTAINING PROTEIN"/>
    <property type="match status" value="1"/>
</dbReference>
<dbReference type="Proteomes" id="UP000267993">
    <property type="component" value="Chromosome"/>
</dbReference>
<dbReference type="EMBL" id="CP033236">
    <property type="protein sequence ID" value="AZF71553.1"/>
    <property type="molecule type" value="Genomic_DNA"/>
</dbReference>
<dbReference type="EMBL" id="CP011055">
    <property type="protein sequence ID" value="AYN75613.1"/>
    <property type="molecule type" value="Genomic_DNA"/>
</dbReference>
<evidence type="ECO:0000313" key="22">
    <source>
        <dbReference type="Proteomes" id="UP000594632"/>
    </source>
</evidence>
<evidence type="ECO:0000313" key="6">
    <source>
        <dbReference type="EMBL" id="AZF74173.1"/>
    </source>
</evidence>
<protein>
    <recommendedName>
        <fullName evidence="23">Transposase IS4-like domain-containing protein</fullName>
    </recommendedName>
</protein>
<sequence length="71" mass="8125">MTKDIVKIFVEQVSGNFNISITLDAGFNSIDVLNFILQFKYIIAVPVGDVKIYELMGNTRRTLRGTRRMNK</sequence>
<evidence type="ECO:0000313" key="13">
    <source>
        <dbReference type="Proteomes" id="UP000033085"/>
    </source>
</evidence>
<evidence type="ECO:0000313" key="2">
    <source>
        <dbReference type="EMBL" id="AYN75775.1"/>
    </source>
</evidence>
<dbReference type="EMBL" id="CP033240">
    <property type="protein sequence ID" value="AZF82007.1"/>
    <property type="molecule type" value="Genomic_DNA"/>
</dbReference>
<dbReference type="KEGG" id="ssoa:SULA_03535"/>
<dbReference type="Proteomes" id="UP000273443">
    <property type="component" value="Chromosome"/>
</dbReference>
<dbReference type="EMBL" id="CP033239">
    <property type="protein sequence ID" value="AZF79403.1"/>
    <property type="molecule type" value="Genomic_DNA"/>
</dbReference>
<dbReference type="Proteomes" id="UP000273194">
    <property type="component" value="Chromosome"/>
</dbReference>
<name>A0A3G8DR19_SACSO</name>
<dbReference type="OrthoDB" id="139719at2157"/>
<reference evidence="11 22" key="4">
    <citation type="journal article" date="2020" name="Nat. Commun.">
        <title>The structures of two archaeal type IV pili illuminate evolutionary relationships.</title>
        <authorList>
            <person name="Wang F."/>
            <person name="Baquero D.P."/>
            <person name="Su Z."/>
            <person name="Beltran L.C."/>
            <person name="Prangishvili D."/>
            <person name="Krupovic M."/>
            <person name="Egelman E.H."/>
        </authorList>
    </citation>
    <scope>NUCLEOTIDE SEQUENCE [LARGE SCALE GENOMIC DNA]</scope>
    <source>
        <strain evidence="11 22">POZ149</strain>
    </source>
</reference>
<evidence type="ECO:0000313" key="21">
    <source>
        <dbReference type="Proteomes" id="UP000282269"/>
    </source>
</evidence>
<proteinExistence type="predicted"/>
<dbReference type="EMBL" id="CP011057">
    <property type="protein sequence ID" value="AYP18610.1"/>
    <property type="molecule type" value="Genomic_DNA"/>
</dbReference>
<evidence type="ECO:0000313" key="20">
    <source>
        <dbReference type="Proteomes" id="UP000278715"/>
    </source>
</evidence>
<evidence type="ECO:0000313" key="17">
    <source>
        <dbReference type="Proteomes" id="UP000273194"/>
    </source>
</evidence>
<evidence type="ECO:0000313" key="18">
    <source>
        <dbReference type="Proteomes" id="UP000273443"/>
    </source>
</evidence>
<evidence type="ECO:0008006" key="23">
    <source>
        <dbReference type="Google" id="ProtNLM"/>
    </source>
</evidence>
<dbReference type="PANTHER" id="PTHR33252">
    <property type="entry name" value="THIRD ORF IN TRANSPOSON ISC1160"/>
    <property type="match status" value="1"/>
</dbReference>
<evidence type="ECO:0000313" key="15">
    <source>
        <dbReference type="Proteomes" id="UP000267993"/>
    </source>
</evidence>
<dbReference type="EMBL" id="CP033235">
    <property type="protein sequence ID" value="AZF68933.1"/>
    <property type="molecule type" value="Genomic_DNA"/>
</dbReference>
<dbReference type="AlphaFoldDB" id="A0A3G8DR19"/>
<evidence type="ECO:0000313" key="5">
    <source>
        <dbReference type="EMBL" id="AZF71553.1"/>
    </source>
</evidence>
<accession>A0A3G8DR19</accession>
<dbReference type="Proteomes" id="UP000594632">
    <property type="component" value="Chromosome"/>
</dbReference>
<dbReference type="Proteomes" id="UP000278715">
    <property type="component" value="Chromosome"/>
</dbReference>
<dbReference type="EMBL" id="CP033241">
    <property type="protein sequence ID" value="AZF84590.1"/>
    <property type="molecule type" value="Genomic_DNA"/>
</dbReference>
<evidence type="ECO:0000313" key="4">
    <source>
        <dbReference type="EMBL" id="AZF68933.1"/>
    </source>
</evidence>
<dbReference type="Proteomes" id="UP000033057">
    <property type="component" value="Chromosome"/>
</dbReference>
<evidence type="ECO:0000313" key="3">
    <source>
        <dbReference type="EMBL" id="AYP18610.1"/>
    </source>
</evidence>
<dbReference type="Proteomes" id="UP000282269">
    <property type="component" value="Chromosome"/>
</dbReference>
<evidence type="ECO:0000313" key="1">
    <source>
        <dbReference type="EMBL" id="AYN75613.1"/>
    </source>
</evidence>
<reference evidence="15 16" key="2">
    <citation type="journal article" date="2018" name="Proc. Natl. Acad. Sci. U.S.A.">
        <title>Nonmutational mechanism of inheritance in the Archaeon Sulfolobus solfataricus.</title>
        <authorList>
            <person name="Payne S."/>
            <person name="McCarthy S."/>
            <person name="Johnson T."/>
            <person name="North E."/>
            <person name="Blum P."/>
        </authorList>
    </citation>
    <scope>NUCLEOTIDE SEQUENCE [LARGE SCALE GENOMIC DNA]</scope>
    <source>
        <strain evidence="5 15">SARC-H</strain>
        <strain evidence="6 19">SARC-I</strain>
        <strain evidence="8 20">SARC-N</strain>
        <strain evidence="9 21">SARC-O</strain>
        <strain evidence="10 16">SUL120</strain>
        <strain evidence="4 17">SULG</strain>
        <strain evidence="7 18">SULM</strain>
    </source>
</reference>
<evidence type="ECO:0000313" key="12">
    <source>
        <dbReference type="Proteomes" id="UP000033057"/>
    </source>
</evidence>
<evidence type="ECO:0000313" key="11">
    <source>
        <dbReference type="EMBL" id="QPG48991.1"/>
    </source>
</evidence>
<evidence type="ECO:0000313" key="16">
    <source>
        <dbReference type="Proteomes" id="UP000269431"/>
    </source>
</evidence>
<dbReference type="KEGG" id="ssol:SULB_03535"/>
<dbReference type="Proteomes" id="UP000275843">
    <property type="component" value="Chromosome"/>
</dbReference>
<dbReference type="EMBL" id="CP050869">
    <property type="protein sequence ID" value="QPG48991.1"/>
    <property type="molecule type" value="Genomic_DNA"/>
</dbReference>
<evidence type="ECO:0000313" key="10">
    <source>
        <dbReference type="EMBL" id="AZF84590.1"/>
    </source>
</evidence>
<evidence type="ECO:0000313" key="9">
    <source>
        <dbReference type="EMBL" id="AZF82007.1"/>
    </source>
</evidence>
<gene>
    <name evidence="11" type="ORF">HFC64_02815</name>
    <name evidence="3" type="ORF">SULA_03535</name>
    <name evidence="1" type="ORF">SULB_03535</name>
    <name evidence="2" type="ORF">SULC_03525</name>
    <name evidence="4" type="ORF">SULG_11530</name>
    <name evidence="5" type="ORF">SULH_11530</name>
    <name evidence="6" type="ORF">SULI_11530</name>
    <name evidence="7" type="ORF">SULM_11520</name>
    <name evidence="8" type="ORF">SULN_11520</name>
    <name evidence="9" type="ORF">SULO_11530</name>
    <name evidence="10" type="ORF">SULZ_11525</name>
</gene>
<dbReference type="Proteomes" id="UP000033085">
    <property type="component" value="Chromosome"/>
</dbReference>
<evidence type="ECO:0000313" key="7">
    <source>
        <dbReference type="EMBL" id="AZF76796.1"/>
    </source>
</evidence>
<dbReference type="KEGG" id="ssof:SULC_03525"/>
<evidence type="ECO:0000313" key="14">
    <source>
        <dbReference type="Proteomes" id="UP000033106"/>
    </source>
</evidence>
<evidence type="ECO:0000313" key="19">
    <source>
        <dbReference type="Proteomes" id="UP000275843"/>
    </source>
</evidence>
<dbReference type="Proteomes" id="UP000033106">
    <property type="component" value="Chromosome"/>
</dbReference>
<reference evidence="12 13" key="1">
    <citation type="journal article" date="2015" name="Genome Announc.">
        <title>Complete Genome Sequence of Sulfolobus solfataricus Strain 98/2 and Evolved Derivatives.</title>
        <authorList>
            <person name="McCarthy S."/>
            <person name="Gradnigo J."/>
            <person name="Johnson T."/>
            <person name="Payne S."/>
            <person name="Lipzen A."/>
            <person name="Martin J."/>
            <person name="Schackwitz W."/>
            <person name="Moriyama E."/>
            <person name="Blum P."/>
        </authorList>
    </citation>
    <scope>NUCLEOTIDE SEQUENCE [LARGE SCALE GENOMIC DNA]</scope>
    <source>
        <strain evidence="12">98/2 SULC</strain>
        <strain evidence="1">SARC-B</strain>
        <strain evidence="2">SARC-C</strain>
        <strain evidence="3 14">SULA</strain>
        <strain evidence="13">SULB</strain>
    </source>
</reference>
<evidence type="ECO:0000313" key="8">
    <source>
        <dbReference type="EMBL" id="AZF79403.1"/>
    </source>
</evidence>
<reference evidence="1" key="3">
    <citation type="submission" date="2018-10" db="EMBL/GenBank/DDBJ databases">
        <authorList>
            <person name="McCarthy S."/>
            <person name="Gradnigo J."/>
            <person name="Johnson T."/>
            <person name="Payne S."/>
            <person name="Lipzen A."/>
            <person name="Schackwitz W."/>
            <person name="Martin J."/>
            <person name="Moriyama E."/>
            <person name="Blum P."/>
        </authorList>
    </citation>
    <scope>NUCLEOTIDE SEQUENCE</scope>
    <source>
        <strain evidence="1">SARC-B</strain>
        <strain evidence="2">SARC-C</strain>
        <strain evidence="3">SULA</strain>
    </source>
</reference>